<dbReference type="RefSeq" id="WP_253667413.1">
    <property type="nucleotide sequence ID" value="NZ_JAMTCP010000001.1"/>
</dbReference>
<name>A0ABT1HLM2_STRSD</name>
<dbReference type="PRINTS" id="PR00420">
    <property type="entry name" value="RNGMNOXGNASE"/>
</dbReference>
<dbReference type="EMBL" id="JAMTCP010000001">
    <property type="protein sequence ID" value="MCP2256411.1"/>
    <property type="molecule type" value="Genomic_DNA"/>
</dbReference>
<protein>
    <submittedName>
        <fullName evidence="6">3-(3-hydroxy-phenyl)propionate hydroxylase</fullName>
    </submittedName>
</protein>
<dbReference type="NCBIfam" id="NF006002">
    <property type="entry name" value="PRK08132.1"/>
    <property type="match status" value="1"/>
</dbReference>
<dbReference type="PANTHER" id="PTHR43004">
    <property type="entry name" value="TRK SYSTEM POTASSIUM UPTAKE PROTEIN"/>
    <property type="match status" value="1"/>
</dbReference>
<feature type="region of interest" description="Disordered" evidence="4">
    <location>
        <begin position="532"/>
        <end position="561"/>
    </location>
</feature>
<keyword evidence="3" id="KW-0274">FAD</keyword>
<proteinExistence type="predicted"/>
<reference evidence="6 7" key="1">
    <citation type="submission" date="2022-06" db="EMBL/GenBank/DDBJ databases">
        <title>Genomic Encyclopedia of Archaeal and Bacterial Type Strains, Phase II (KMG-II): from individual species to whole genera.</title>
        <authorList>
            <person name="Goeker M."/>
        </authorList>
    </citation>
    <scope>NUCLEOTIDE SEQUENCE [LARGE SCALE GENOMIC DNA]</scope>
    <source>
        <strain evidence="6 7">DSM 40477</strain>
    </source>
</reference>
<evidence type="ECO:0000313" key="7">
    <source>
        <dbReference type="Proteomes" id="UP001205311"/>
    </source>
</evidence>
<evidence type="ECO:0000259" key="5">
    <source>
        <dbReference type="Pfam" id="PF01494"/>
    </source>
</evidence>
<sequence>MRPLSPHGGDPVAVVGNGPVGQTTALLLARWGVPVLLLDQRPARDAAGSRAICQQRDVLDVWASLGAGRIAEEGLTWTTARTFYREHELFAWSFVDRGRSPLPPFVNISQCRTEQVLDERIAEQPLIDVRWSHEVTGIAQDDSGVTLTCATDRGEVQLRACYAVACAGARGHSVRRALGLEFEGRSFEDRFLICDIRAELPGWESERRFYFDPAWNPDRQVLIHPCPDSTYRIDWQVPADFDLAAEEAGGALDARIRMIVGDRPYEIVWRSVYRFHSRLVPRMRVGRVVLAGDCAHVVAPFGARGLNSGVADAENAAWKLAFVLRGWAPETLLDSYHTERLAAAVENIEVTSATMRFLVPRGEAEWRARRALLDAAVAAPDERSTVDSGRFAEPFWYVDSPLTTPSATRPFPGRPPRGHAPPAVPGVLVPDAPVSAPGASRLRELVRDGFLVLTTEGVDPAATAGALEGAVSAPLRVVRLADIDRAGTVAEVLDARPREAWVIRPDGHIAAVLSEPTPGDLGAAVRRALGSARHDGENVPTSGGAGSSARPSDGVISEAPG</sequence>
<keyword evidence="7" id="KW-1185">Reference proteome</keyword>
<dbReference type="Gene3D" id="3.40.30.120">
    <property type="match status" value="1"/>
</dbReference>
<dbReference type="Gene3D" id="3.50.50.60">
    <property type="entry name" value="FAD/NAD(P)-binding domain"/>
    <property type="match status" value="1"/>
</dbReference>
<evidence type="ECO:0000256" key="3">
    <source>
        <dbReference type="ARBA" id="ARBA00022827"/>
    </source>
</evidence>
<evidence type="ECO:0000256" key="2">
    <source>
        <dbReference type="ARBA" id="ARBA00022630"/>
    </source>
</evidence>
<dbReference type="Proteomes" id="UP001205311">
    <property type="component" value="Unassembled WGS sequence"/>
</dbReference>
<dbReference type="Pfam" id="PF21274">
    <property type="entry name" value="Rng_hyd_C"/>
    <property type="match status" value="1"/>
</dbReference>
<dbReference type="InterPro" id="IPR002938">
    <property type="entry name" value="FAD-bd"/>
</dbReference>
<dbReference type="Pfam" id="PF01494">
    <property type="entry name" value="FAD_binding_3"/>
    <property type="match status" value="1"/>
</dbReference>
<evidence type="ECO:0000256" key="1">
    <source>
        <dbReference type="ARBA" id="ARBA00001974"/>
    </source>
</evidence>
<comment type="caution">
    <text evidence="6">The sequence shown here is derived from an EMBL/GenBank/DDBJ whole genome shotgun (WGS) entry which is preliminary data.</text>
</comment>
<organism evidence="6 7">
    <name type="scientific">Streptoalloteichus tenebrarius (strain ATCC 17920 / DSM 40477 / JCM 4838 / CBS 697.72 / NBRC 16177 / NCIMB 11028 / NRRL B-12390 / A12253. 1 / ISP 5477)</name>
    <name type="common">Streptomyces tenebrarius</name>
    <dbReference type="NCBI Taxonomy" id="1933"/>
    <lineage>
        <taxon>Bacteria</taxon>
        <taxon>Bacillati</taxon>
        <taxon>Actinomycetota</taxon>
        <taxon>Actinomycetes</taxon>
        <taxon>Pseudonocardiales</taxon>
        <taxon>Pseudonocardiaceae</taxon>
        <taxon>Streptoalloteichus</taxon>
    </lineage>
</organism>
<feature type="domain" description="FAD-binding" evidence="5">
    <location>
        <begin position="11"/>
        <end position="348"/>
    </location>
</feature>
<dbReference type="InterPro" id="IPR036188">
    <property type="entry name" value="FAD/NAD-bd_sf"/>
</dbReference>
<dbReference type="SUPFAM" id="SSF51905">
    <property type="entry name" value="FAD/NAD(P)-binding domain"/>
    <property type="match status" value="1"/>
</dbReference>
<evidence type="ECO:0000313" key="6">
    <source>
        <dbReference type="EMBL" id="MCP2256411.1"/>
    </source>
</evidence>
<keyword evidence="2" id="KW-0285">Flavoprotein</keyword>
<dbReference type="PANTHER" id="PTHR43004:SF19">
    <property type="entry name" value="BINDING MONOOXYGENASE, PUTATIVE (JCVI)-RELATED"/>
    <property type="match status" value="1"/>
</dbReference>
<dbReference type="InterPro" id="IPR050641">
    <property type="entry name" value="RIFMO-like"/>
</dbReference>
<evidence type="ECO:0000256" key="4">
    <source>
        <dbReference type="SAM" id="MobiDB-lite"/>
    </source>
</evidence>
<comment type="cofactor">
    <cofactor evidence="1">
        <name>FAD</name>
        <dbReference type="ChEBI" id="CHEBI:57692"/>
    </cofactor>
</comment>
<gene>
    <name evidence="6" type="ORF">LX15_000094</name>
</gene>
<dbReference type="Gene3D" id="3.30.70.2450">
    <property type="match status" value="1"/>
</dbReference>
<accession>A0ABT1HLM2</accession>